<sequence>MAGSKHISYDDRRTDVLKYKDQWFNTGFSTVLGVTRVTFTFPDRANAFFTTVLVCWCCIRRCCGGKWAICIDCNPADPNFEFINAVNPSDDSKNLPIILFFRNFDKPGIHNVNSISHSFIPCIPDMNVLWNNPKCPFPIWNSWSGSLAPSSLSGSPRFSDDKDKEAQQIIFFPCVSVLHIGTPMLVSSFYLYTCIRIQP</sequence>
<gene>
    <name evidence="1" type="ORF">ARMOST_14085</name>
</gene>
<dbReference type="AlphaFoldDB" id="A0A284RPM4"/>
<evidence type="ECO:0000313" key="1">
    <source>
        <dbReference type="EMBL" id="SJL10693.1"/>
    </source>
</evidence>
<evidence type="ECO:0000313" key="2">
    <source>
        <dbReference type="Proteomes" id="UP000219338"/>
    </source>
</evidence>
<dbReference type="Proteomes" id="UP000219338">
    <property type="component" value="Unassembled WGS sequence"/>
</dbReference>
<name>A0A284RPM4_ARMOS</name>
<proteinExistence type="predicted"/>
<accession>A0A284RPM4</accession>
<keyword evidence="2" id="KW-1185">Reference proteome</keyword>
<reference evidence="2" key="1">
    <citation type="journal article" date="2017" name="Nat. Ecol. Evol.">
        <title>Genome expansion and lineage-specific genetic innovations in the forest pathogenic fungi Armillaria.</title>
        <authorList>
            <person name="Sipos G."/>
            <person name="Prasanna A.N."/>
            <person name="Walter M.C."/>
            <person name="O'Connor E."/>
            <person name="Balint B."/>
            <person name="Krizsan K."/>
            <person name="Kiss B."/>
            <person name="Hess J."/>
            <person name="Varga T."/>
            <person name="Slot J."/>
            <person name="Riley R."/>
            <person name="Boka B."/>
            <person name="Rigling D."/>
            <person name="Barry K."/>
            <person name="Lee J."/>
            <person name="Mihaltcheva S."/>
            <person name="LaButti K."/>
            <person name="Lipzen A."/>
            <person name="Waldron R."/>
            <person name="Moloney N.M."/>
            <person name="Sperisen C."/>
            <person name="Kredics L."/>
            <person name="Vagvoelgyi C."/>
            <person name="Patrignani A."/>
            <person name="Fitzpatrick D."/>
            <person name="Nagy I."/>
            <person name="Doyle S."/>
            <person name="Anderson J.B."/>
            <person name="Grigoriev I.V."/>
            <person name="Gueldener U."/>
            <person name="Muensterkoetter M."/>
            <person name="Nagy L.G."/>
        </authorList>
    </citation>
    <scope>NUCLEOTIDE SEQUENCE [LARGE SCALE GENOMIC DNA]</scope>
    <source>
        <strain evidence="2">C18/9</strain>
    </source>
</reference>
<organism evidence="1 2">
    <name type="scientific">Armillaria ostoyae</name>
    <name type="common">Armillaria root rot fungus</name>
    <dbReference type="NCBI Taxonomy" id="47428"/>
    <lineage>
        <taxon>Eukaryota</taxon>
        <taxon>Fungi</taxon>
        <taxon>Dikarya</taxon>
        <taxon>Basidiomycota</taxon>
        <taxon>Agaricomycotina</taxon>
        <taxon>Agaricomycetes</taxon>
        <taxon>Agaricomycetidae</taxon>
        <taxon>Agaricales</taxon>
        <taxon>Marasmiineae</taxon>
        <taxon>Physalacriaceae</taxon>
        <taxon>Armillaria</taxon>
    </lineage>
</organism>
<dbReference type="OrthoDB" id="3359616at2759"/>
<protein>
    <submittedName>
        <fullName evidence="1">Uncharacterized protein</fullName>
    </submittedName>
</protein>
<dbReference type="EMBL" id="FUEG01000012">
    <property type="protein sequence ID" value="SJL10693.1"/>
    <property type="molecule type" value="Genomic_DNA"/>
</dbReference>